<dbReference type="GeneID" id="54569915"/>
<evidence type="ECO:0000256" key="10">
    <source>
        <dbReference type="ARBA" id="ARBA00023128"/>
    </source>
</evidence>
<dbReference type="PANTHER" id="PTHR39476:SF1">
    <property type="entry name" value="NADH DEHYDROGENASE [UBIQUINONE] 1 BETA SUBCOMPLEX SUBUNIT 4"/>
    <property type="match status" value="1"/>
</dbReference>
<accession>A0A6A6CNP4</accession>
<keyword evidence="4" id="KW-0813">Transport</keyword>
<dbReference type="Pfam" id="PF07225">
    <property type="entry name" value="NDUF_B4"/>
    <property type="match status" value="1"/>
</dbReference>
<dbReference type="InterPro" id="IPR009866">
    <property type="entry name" value="NADH_UbQ_OxRdtase_NDUFB4_su"/>
</dbReference>
<evidence type="ECO:0000256" key="12">
    <source>
        <dbReference type="ARBA" id="ARBA00030212"/>
    </source>
</evidence>
<evidence type="ECO:0000313" key="15">
    <source>
        <dbReference type="EMBL" id="KAF2168263.1"/>
    </source>
</evidence>
<evidence type="ECO:0000256" key="8">
    <source>
        <dbReference type="ARBA" id="ARBA00022982"/>
    </source>
</evidence>
<evidence type="ECO:0000256" key="13">
    <source>
        <dbReference type="ARBA" id="ARBA00030987"/>
    </source>
</evidence>
<evidence type="ECO:0000256" key="1">
    <source>
        <dbReference type="ARBA" id="ARBA00004434"/>
    </source>
</evidence>
<keyword evidence="9 14" id="KW-1133">Transmembrane helix</keyword>
<dbReference type="Proteomes" id="UP000799537">
    <property type="component" value="Unassembled WGS sequence"/>
</dbReference>
<evidence type="ECO:0000256" key="9">
    <source>
        <dbReference type="ARBA" id="ARBA00022989"/>
    </source>
</evidence>
<dbReference type="GO" id="GO:0005743">
    <property type="term" value="C:mitochondrial inner membrane"/>
    <property type="evidence" value="ECO:0007669"/>
    <property type="project" value="UniProtKB-SubCell"/>
</dbReference>
<evidence type="ECO:0000256" key="11">
    <source>
        <dbReference type="ARBA" id="ARBA00023136"/>
    </source>
</evidence>
<evidence type="ECO:0000313" key="16">
    <source>
        <dbReference type="Proteomes" id="UP000799537"/>
    </source>
</evidence>
<gene>
    <name evidence="15" type="ORF">M409DRAFT_65740</name>
</gene>
<evidence type="ECO:0000256" key="5">
    <source>
        <dbReference type="ARBA" id="ARBA00022660"/>
    </source>
</evidence>
<evidence type="ECO:0000256" key="4">
    <source>
        <dbReference type="ARBA" id="ARBA00022448"/>
    </source>
</evidence>
<keyword evidence="16" id="KW-1185">Reference proteome</keyword>
<keyword evidence="7" id="KW-0999">Mitochondrion inner membrane</keyword>
<keyword evidence="8" id="KW-0249">Electron transport</keyword>
<evidence type="ECO:0000256" key="3">
    <source>
        <dbReference type="ARBA" id="ARBA00018681"/>
    </source>
</evidence>
<dbReference type="PANTHER" id="PTHR39476">
    <property type="entry name" value="NADH:UBIQUINONE OXIDOREDUCTASE 6.6KD SUBUNIT"/>
    <property type="match status" value="1"/>
</dbReference>
<dbReference type="OrthoDB" id="15108at2759"/>
<reference evidence="15" key="1">
    <citation type="journal article" date="2020" name="Stud. Mycol.">
        <title>101 Dothideomycetes genomes: a test case for predicting lifestyles and emergence of pathogens.</title>
        <authorList>
            <person name="Haridas S."/>
            <person name="Albert R."/>
            <person name="Binder M."/>
            <person name="Bloem J."/>
            <person name="Labutti K."/>
            <person name="Salamov A."/>
            <person name="Andreopoulos B."/>
            <person name="Baker S."/>
            <person name="Barry K."/>
            <person name="Bills G."/>
            <person name="Bluhm B."/>
            <person name="Cannon C."/>
            <person name="Castanera R."/>
            <person name="Culley D."/>
            <person name="Daum C."/>
            <person name="Ezra D."/>
            <person name="Gonzalez J."/>
            <person name="Henrissat B."/>
            <person name="Kuo A."/>
            <person name="Liang C."/>
            <person name="Lipzen A."/>
            <person name="Lutzoni F."/>
            <person name="Magnuson J."/>
            <person name="Mondo S."/>
            <person name="Nolan M."/>
            <person name="Ohm R."/>
            <person name="Pangilinan J."/>
            <person name="Park H.-J."/>
            <person name="Ramirez L."/>
            <person name="Alfaro M."/>
            <person name="Sun H."/>
            <person name="Tritt A."/>
            <person name="Yoshinaga Y."/>
            <person name="Zwiers L.-H."/>
            <person name="Turgeon B."/>
            <person name="Goodwin S."/>
            <person name="Spatafora J."/>
            <person name="Crous P."/>
            <person name="Grigoriev I."/>
        </authorList>
    </citation>
    <scope>NUCLEOTIDE SEQUENCE</scope>
    <source>
        <strain evidence="15">ATCC 36951</strain>
    </source>
</reference>
<evidence type="ECO:0000256" key="2">
    <source>
        <dbReference type="ARBA" id="ARBA00007260"/>
    </source>
</evidence>
<evidence type="ECO:0000256" key="6">
    <source>
        <dbReference type="ARBA" id="ARBA00022692"/>
    </source>
</evidence>
<dbReference type="EMBL" id="ML993591">
    <property type="protein sequence ID" value="KAF2168263.1"/>
    <property type="molecule type" value="Genomic_DNA"/>
</dbReference>
<dbReference type="RefSeq" id="XP_033669152.1">
    <property type="nucleotide sequence ID" value="XM_033816643.1"/>
</dbReference>
<evidence type="ECO:0000256" key="7">
    <source>
        <dbReference type="ARBA" id="ARBA00022792"/>
    </source>
</evidence>
<organism evidence="15 16">
    <name type="scientific">Zasmidium cellare ATCC 36951</name>
    <dbReference type="NCBI Taxonomy" id="1080233"/>
    <lineage>
        <taxon>Eukaryota</taxon>
        <taxon>Fungi</taxon>
        <taxon>Dikarya</taxon>
        <taxon>Ascomycota</taxon>
        <taxon>Pezizomycotina</taxon>
        <taxon>Dothideomycetes</taxon>
        <taxon>Dothideomycetidae</taxon>
        <taxon>Mycosphaerellales</taxon>
        <taxon>Mycosphaerellaceae</taxon>
        <taxon>Zasmidium</taxon>
    </lineage>
</organism>
<keyword evidence="5" id="KW-0679">Respiratory chain</keyword>
<evidence type="ECO:0000256" key="14">
    <source>
        <dbReference type="SAM" id="Phobius"/>
    </source>
</evidence>
<protein>
    <recommendedName>
        <fullName evidence="3">NADH dehydrogenase [ubiquinone] 1 beta subcomplex subunit 4</fullName>
    </recommendedName>
    <alternativeName>
        <fullName evidence="12">Complex I-B15</fullName>
    </alternativeName>
    <alternativeName>
        <fullName evidence="13">NADH-ubiquinone oxidoreductase B15 subunit</fullName>
    </alternativeName>
</protein>
<keyword evidence="6 14" id="KW-0812">Transmembrane</keyword>
<dbReference type="AlphaFoldDB" id="A0A6A6CNP4"/>
<sequence>MAGHNNSVHMDPALVRYANMYVKRHEFFRWTPKTAWLTVTYVVAVPAAFVYMAFATEGKWEFRGKLKGDTIAEF</sequence>
<feature type="transmembrane region" description="Helical" evidence="14">
    <location>
        <begin position="35"/>
        <end position="55"/>
    </location>
</feature>
<comment type="subcellular location">
    <subcellularLocation>
        <location evidence="1">Mitochondrion inner membrane</location>
        <topology evidence="1">Single-pass membrane protein</topology>
    </subcellularLocation>
</comment>
<name>A0A6A6CNP4_ZASCE</name>
<comment type="similarity">
    <text evidence="2">Belongs to the complex I NDUFB4 subunit family.</text>
</comment>
<proteinExistence type="inferred from homology"/>
<keyword evidence="10" id="KW-0496">Mitochondrion</keyword>
<keyword evidence="11 14" id="KW-0472">Membrane</keyword>